<protein>
    <submittedName>
        <fullName evidence="1">Uncharacterized protein</fullName>
    </submittedName>
</protein>
<dbReference type="RefSeq" id="WP_244173388.1">
    <property type="nucleotide sequence ID" value="NZ_FCOI02000011.1"/>
</dbReference>
<dbReference type="STRING" id="1777137.AWB76_03580"/>
<organism evidence="1 2">
    <name type="scientific">Caballeronia temeraria</name>
    <dbReference type="NCBI Taxonomy" id="1777137"/>
    <lineage>
        <taxon>Bacteria</taxon>
        <taxon>Pseudomonadati</taxon>
        <taxon>Pseudomonadota</taxon>
        <taxon>Betaproteobacteria</taxon>
        <taxon>Burkholderiales</taxon>
        <taxon>Burkholderiaceae</taxon>
        <taxon>Caballeronia</taxon>
    </lineage>
</organism>
<reference evidence="2" key="1">
    <citation type="submission" date="2016-01" db="EMBL/GenBank/DDBJ databases">
        <authorList>
            <person name="Peeters Charlotte."/>
        </authorList>
    </citation>
    <scope>NUCLEOTIDE SEQUENCE [LARGE SCALE GENOMIC DNA]</scope>
</reference>
<evidence type="ECO:0000313" key="1">
    <source>
        <dbReference type="EMBL" id="SAK64911.1"/>
    </source>
</evidence>
<dbReference type="AlphaFoldDB" id="A0A158B450"/>
<sequence length="131" mass="14864">MSDSSGSTICGTRLRLMDEASRYREQALLDGGAKAFAGWDCDRGHRWDSSLDVAQNVRCLNCASERRTLETKRLHEVAEVRGGRLLSRRYVDAATPLSWQCAYGHMWDARPDVVSRYWCGECARTLFACIR</sequence>
<gene>
    <name evidence="1" type="ORF">AWB76_03580</name>
</gene>
<name>A0A158B450_9BURK</name>
<keyword evidence="2" id="KW-1185">Reference proteome</keyword>
<dbReference type="EMBL" id="FCOI02000011">
    <property type="protein sequence ID" value="SAK64911.1"/>
    <property type="molecule type" value="Genomic_DNA"/>
</dbReference>
<evidence type="ECO:0000313" key="2">
    <source>
        <dbReference type="Proteomes" id="UP000054624"/>
    </source>
</evidence>
<proteinExistence type="predicted"/>
<dbReference type="Proteomes" id="UP000054624">
    <property type="component" value="Unassembled WGS sequence"/>
</dbReference>
<accession>A0A158B450</accession>